<feature type="transmembrane region" description="Helical" evidence="7">
    <location>
        <begin position="783"/>
        <end position="810"/>
    </location>
</feature>
<feature type="domain" description="ABC3 transporter permease C-terminal" evidence="8">
    <location>
        <begin position="741"/>
        <end position="858"/>
    </location>
</feature>
<dbReference type="GO" id="GO:0005886">
    <property type="term" value="C:plasma membrane"/>
    <property type="evidence" value="ECO:0007669"/>
    <property type="project" value="UniProtKB-SubCell"/>
</dbReference>
<feature type="transmembrane region" description="Helical" evidence="7">
    <location>
        <begin position="409"/>
        <end position="432"/>
    </location>
</feature>
<comment type="caution">
    <text evidence="9">The sequence shown here is derived from an EMBL/GenBank/DDBJ whole genome shotgun (WGS) entry which is preliminary data.</text>
</comment>
<feature type="transmembrane region" description="Helical" evidence="7">
    <location>
        <begin position="308"/>
        <end position="335"/>
    </location>
</feature>
<sequence length="865" mass="86001">MMLRLTLAQMRRSVGRLTAAGVAILIGTAFVAATLLAGNLITRSTYDAIAAQYASADLVVKAPVGAPLTQAQREALRTAPGVAATADQIVSSELFTGGGRTIYQGVIGTTANPRLMPLELSEGAWPTGPGQVALPPDVAERLRVGVGSDVGVETWDEDGETQTEQFTVTGLVADPKNAYGMQGGAAVLDAATLAERAAAQRGGDPQVTEVSVLLADGASLGEVRAALAQALPRGAEVVTPAEHAAATARAMTGGQDVIFLVFVLTFAAIALLVAGLVITNTFQVLVAQRTRTLALLRAVGAGKRQVGAGVLLEAAMLGVAASLAGVLVGCGLGQLALLVASNGDAAPFLPSAITVTWQVVVIPVLVGTAVTVLAALVPARAATRVAPLAALRPDTGPSVEKGSAGRVRLVLSVLAILGGFALLGAGAALGTVEEDPQLGLLAGVAGGALSFVGVAVSAVFWLPRVTALTGRLVGLTGPTARLAAANTLRNPRRTAATSTALLIGVTLVAMMSTGAASARTSLTALLDTQYPVDVALVALDGGEDSAPSVPAAVVATVRGVDGVASIAQPASTQVTIDRYFDAAGHVAAGAAPAGTEPVSAHVVGVDAAEARATLADGSALDALAPGTVLAADSLADAWGLAAGDHLTLQGPDGGETLTVATAPIGAVTDLMVVPADLATLDAHPDASRLWVALTSGDVSAVAAIQDAVADADAQISVEGAAVERASFESVIDTALGVVVGLLAVAVVIALIGVANTLSLSVLERRRESATLRAIGVTRGQLRWMLAVEGMLIAGVGAVLGIALGLVYGWGGSLAALGSIGDVRLAVPWRDVALVAAIALAAGLVASVAPGRSAVRPSPVAALATE</sequence>
<comment type="similarity">
    <text evidence="6">Belongs to the ABC-4 integral membrane protein family.</text>
</comment>
<evidence type="ECO:0000256" key="4">
    <source>
        <dbReference type="ARBA" id="ARBA00022989"/>
    </source>
</evidence>
<keyword evidence="10" id="KW-1185">Reference proteome</keyword>
<feature type="transmembrane region" description="Helical" evidence="7">
    <location>
        <begin position="257"/>
        <end position="287"/>
    </location>
</feature>
<comment type="subcellular location">
    <subcellularLocation>
        <location evidence="1">Cell membrane</location>
        <topology evidence="1">Multi-pass membrane protein</topology>
    </subcellularLocation>
</comment>
<evidence type="ECO:0000256" key="6">
    <source>
        <dbReference type="ARBA" id="ARBA00038076"/>
    </source>
</evidence>
<dbReference type="Pfam" id="PF02687">
    <property type="entry name" value="FtsX"/>
    <property type="match status" value="2"/>
</dbReference>
<accession>A0A4Q7LXV7</accession>
<evidence type="ECO:0000259" key="8">
    <source>
        <dbReference type="Pfam" id="PF02687"/>
    </source>
</evidence>
<keyword evidence="5 7" id="KW-0472">Membrane</keyword>
<evidence type="ECO:0000256" key="7">
    <source>
        <dbReference type="SAM" id="Phobius"/>
    </source>
</evidence>
<dbReference type="InterPro" id="IPR050250">
    <property type="entry name" value="Macrolide_Exporter_MacB"/>
</dbReference>
<dbReference type="InterPro" id="IPR003838">
    <property type="entry name" value="ABC3_permease_C"/>
</dbReference>
<feature type="domain" description="ABC3 transporter permease C-terminal" evidence="8">
    <location>
        <begin position="265"/>
        <end position="385"/>
    </location>
</feature>
<protein>
    <submittedName>
        <fullName evidence="9">Putative ABC transport system permease protein</fullName>
    </submittedName>
</protein>
<evidence type="ECO:0000256" key="2">
    <source>
        <dbReference type="ARBA" id="ARBA00022475"/>
    </source>
</evidence>
<evidence type="ECO:0000256" key="3">
    <source>
        <dbReference type="ARBA" id="ARBA00022692"/>
    </source>
</evidence>
<dbReference type="PANTHER" id="PTHR30572">
    <property type="entry name" value="MEMBRANE COMPONENT OF TRANSPORTER-RELATED"/>
    <property type="match status" value="1"/>
</dbReference>
<name>A0A4Q7LXV7_9MICO</name>
<feature type="transmembrane region" description="Helical" evidence="7">
    <location>
        <begin position="438"/>
        <end position="462"/>
    </location>
</feature>
<keyword evidence="3 7" id="KW-0812">Transmembrane</keyword>
<dbReference type="PANTHER" id="PTHR30572:SF4">
    <property type="entry name" value="ABC TRANSPORTER PERMEASE YTRF"/>
    <property type="match status" value="1"/>
</dbReference>
<keyword evidence="2" id="KW-1003">Cell membrane</keyword>
<gene>
    <name evidence="9" type="ORF">EV386_0143</name>
</gene>
<feature type="transmembrane region" description="Helical" evidence="7">
    <location>
        <begin position="734"/>
        <end position="762"/>
    </location>
</feature>
<feature type="transmembrane region" description="Helical" evidence="7">
    <location>
        <begin position="830"/>
        <end position="848"/>
    </location>
</feature>
<reference evidence="9 10" key="1">
    <citation type="submission" date="2019-02" db="EMBL/GenBank/DDBJ databases">
        <title>Sequencing the genomes of 1000 actinobacteria strains.</title>
        <authorList>
            <person name="Klenk H.-P."/>
        </authorList>
    </citation>
    <scope>NUCLEOTIDE SEQUENCE [LARGE SCALE GENOMIC DNA]</scope>
    <source>
        <strain evidence="9 10">DSM 16932</strain>
    </source>
</reference>
<dbReference type="Proteomes" id="UP000293852">
    <property type="component" value="Unassembled WGS sequence"/>
</dbReference>
<feature type="transmembrane region" description="Helical" evidence="7">
    <location>
        <begin position="355"/>
        <end position="377"/>
    </location>
</feature>
<organism evidence="9 10">
    <name type="scientific">Xylanimonas ulmi</name>
    <dbReference type="NCBI Taxonomy" id="228973"/>
    <lineage>
        <taxon>Bacteria</taxon>
        <taxon>Bacillati</taxon>
        <taxon>Actinomycetota</taxon>
        <taxon>Actinomycetes</taxon>
        <taxon>Micrococcales</taxon>
        <taxon>Promicromonosporaceae</taxon>
        <taxon>Xylanimonas</taxon>
    </lineage>
</organism>
<dbReference type="GO" id="GO:0022857">
    <property type="term" value="F:transmembrane transporter activity"/>
    <property type="evidence" value="ECO:0007669"/>
    <property type="project" value="TreeGrafter"/>
</dbReference>
<proteinExistence type="inferred from homology"/>
<evidence type="ECO:0000256" key="5">
    <source>
        <dbReference type="ARBA" id="ARBA00023136"/>
    </source>
</evidence>
<evidence type="ECO:0000256" key="1">
    <source>
        <dbReference type="ARBA" id="ARBA00004651"/>
    </source>
</evidence>
<evidence type="ECO:0000313" key="9">
    <source>
        <dbReference type="EMBL" id="RZS59906.1"/>
    </source>
</evidence>
<evidence type="ECO:0000313" key="10">
    <source>
        <dbReference type="Proteomes" id="UP000293852"/>
    </source>
</evidence>
<keyword evidence="4 7" id="KW-1133">Transmembrane helix</keyword>
<dbReference type="AlphaFoldDB" id="A0A4Q7LXV7"/>
<feature type="transmembrane region" description="Helical" evidence="7">
    <location>
        <begin position="499"/>
        <end position="518"/>
    </location>
</feature>
<dbReference type="EMBL" id="SGWX01000001">
    <property type="protein sequence ID" value="RZS59906.1"/>
    <property type="molecule type" value="Genomic_DNA"/>
</dbReference>